<sequence length="115" mass="13117">NIDQVIERRNLHQKNIGMFDQPSREQQMNIPIPNVETYDDEHMRGENPQGLNIEELRKLEKLTKESLSRVIEKRVMNLSAGLGHLLGRGQSSNSMVTNIGSMSSSDLLKDYDSSY</sequence>
<dbReference type="Proteomes" id="UP001314170">
    <property type="component" value="Unassembled WGS sequence"/>
</dbReference>
<feature type="non-terminal residue" evidence="1">
    <location>
        <position position="1"/>
    </location>
</feature>
<accession>A0AAV1SQA5</accession>
<dbReference type="AlphaFoldDB" id="A0AAV1SQA5"/>
<evidence type="ECO:0000313" key="2">
    <source>
        <dbReference type="Proteomes" id="UP001314170"/>
    </source>
</evidence>
<keyword evidence="2" id="KW-1185">Reference proteome</keyword>
<evidence type="ECO:0000313" key="1">
    <source>
        <dbReference type="EMBL" id="CAK7355230.1"/>
    </source>
</evidence>
<name>A0AAV1SQA5_9ROSI</name>
<proteinExistence type="predicted"/>
<comment type="caution">
    <text evidence="1">The sequence shown here is derived from an EMBL/GenBank/DDBJ whole genome shotgun (WGS) entry which is preliminary data.</text>
</comment>
<feature type="non-terminal residue" evidence="1">
    <location>
        <position position="115"/>
    </location>
</feature>
<dbReference type="EMBL" id="CAWUPB010001195">
    <property type="protein sequence ID" value="CAK7355230.1"/>
    <property type="molecule type" value="Genomic_DNA"/>
</dbReference>
<protein>
    <submittedName>
        <fullName evidence="1">Uncharacterized protein</fullName>
    </submittedName>
</protein>
<reference evidence="1 2" key="1">
    <citation type="submission" date="2024-01" db="EMBL/GenBank/DDBJ databases">
        <authorList>
            <person name="Waweru B."/>
        </authorList>
    </citation>
    <scope>NUCLEOTIDE SEQUENCE [LARGE SCALE GENOMIC DNA]</scope>
</reference>
<gene>
    <name evidence="1" type="ORF">DCAF_LOCUS25561</name>
</gene>
<organism evidence="1 2">
    <name type="scientific">Dovyalis caffra</name>
    <dbReference type="NCBI Taxonomy" id="77055"/>
    <lineage>
        <taxon>Eukaryota</taxon>
        <taxon>Viridiplantae</taxon>
        <taxon>Streptophyta</taxon>
        <taxon>Embryophyta</taxon>
        <taxon>Tracheophyta</taxon>
        <taxon>Spermatophyta</taxon>
        <taxon>Magnoliopsida</taxon>
        <taxon>eudicotyledons</taxon>
        <taxon>Gunneridae</taxon>
        <taxon>Pentapetalae</taxon>
        <taxon>rosids</taxon>
        <taxon>fabids</taxon>
        <taxon>Malpighiales</taxon>
        <taxon>Salicaceae</taxon>
        <taxon>Flacourtieae</taxon>
        <taxon>Dovyalis</taxon>
    </lineage>
</organism>